<dbReference type="InterPro" id="IPR052701">
    <property type="entry name" value="GAG_Ulvan_Degrading_Sulfatases"/>
</dbReference>
<proteinExistence type="predicted"/>
<protein>
    <recommendedName>
        <fullName evidence="3">Sulfatase N-terminal domain-containing protein</fullName>
    </recommendedName>
</protein>
<dbReference type="InterPro" id="IPR017850">
    <property type="entry name" value="Alkaline_phosphatase_core_sf"/>
</dbReference>
<dbReference type="Gene3D" id="3.40.720.10">
    <property type="entry name" value="Alkaline Phosphatase, subunit A"/>
    <property type="match status" value="1"/>
</dbReference>
<keyword evidence="2" id="KW-1185">Reference proteome</keyword>
<dbReference type="PANTHER" id="PTHR43751">
    <property type="entry name" value="SULFATASE"/>
    <property type="match status" value="1"/>
</dbReference>
<name>A0A3N6NFM2_9CYAN</name>
<dbReference type="EMBL" id="RCBY01000584">
    <property type="protein sequence ID" value="RQH14494.1"/>
    <property type="molecule type" value="Genomic_DNA"/>
</dbReference>
<organism evidence="1 2">
    <name type="scientific">Okeania hirsuta</name>
    <dbReference type="NCBI Taxonomy" id="1458930"/>
    <lineage>
        <taxon>Bacteria</taxon>
        <taxon>Bacillati</taxon>
        <taxon>Cyanobacteriota</taxon>
        <taxon>Cyanophyceae</taxon>
        <taxon>Oscillatoriophycideae</taxon>
        <taxon>Oscillatoriales</taxon>
        <taxon>Microcoleaceae</taxon>
        <taxon>Okeania</taxon>
    </lineage>
</organism>
<gene>
    <name evidence="1" type="ORF">D5R40_34225</name>
</gene>
<sequence>MTSLLDRQFGELMALLKELEIDEETLVIFCSDNGGGIEFADEKPMVNCEVLKEIYTKEAFESPSSLAGPRKSLQDAPPMNKFISQISFQTFAEVAGQKNSIPRNIDGISLYKLLTDANHALPDRMLYWEYPHYDWGAKNYPDSQFKQALRYKNWKMIRNGKDKEWEIL</sequence>
<reference evidence="1 2" key="1">
    <citation type="journal article" date="2018" name="ACS Chem. Biol.">
        <title>Ketoreductase domain dysfunction expands chemodiversity: malyngamide biosynthesis in the cyanobacterium Okeania hirsuta.</title>
        <authorList>
            <person name="Moss N.A."/>
            <person name="Leao T."/>
            <person name="Rankin M."/>
            <person name="McCullough T.M."/>
            <person name="Qu P."/>
            <person name="Korobeynikov A."/>
            <person name="Smith J.L."/>
            <person name="Gerwick L."/>
            <person name="Gerwick W.H."/>
        </authorList>
    </citation>
    <scope>NUCLEOTIDE SEQUENCE [LARGE SCALE GENOMIC DNA]</scope>
    <source>
        <strain evidence="1 2">PAB10Feb10-1</strain>
    </source>
</reference>
<comment type="caution">
    <text evidence="1">The sequence shown here is derived from an EMBL/GenBank/DDBJ whole genome shotgun (WGS) entry which is preliminary data.</text>
</comment>
<evidence type="ECO:0000313" key="1">
    <source>
        <dbReference type="EMBL" id="RQH14494.1"/>
    </source>
</evidence>
<accession>A0A3N6NFM2</accession>
<dbReference type="SUPFAM" id="SSF53649">
    <property type="entry name" value="Alkaline phosphatase-like"/>
    <property type="match status" value="1"/>
</dbReference>
<dbReference type="Proteomes" id="UP000269154">
    <property type="component" value="Unassembled WGS sequence"/>
</dbReference>
<evidence type="ECO:0000313" key="2">
    <source>
        <dbReference type="Proteomes" id="UP000269154"/>
    </source>
</evidence>
<evidence type="ECO:0008006" key="3">
    <source>
        <dbReference type="Google" id="ProtNLM"/>
    </source>
</evidence>
<dbReference type="PANTHER" id="PTHR43751:SF3">
    <property type="entry name" value="SULFATASE N-TERMINAL DOMAIN-CONTAINING PROTEIN"/>
    <property type="match status" value="1"/>
</dbReference>
<dbReference type="AlphaFoldDB" id="A0A3N6NFM2"/>